<proteinExistence type="predicted"/>
<comment type="caution">
    <text evidence="1">The sequence shown here is derived from an EMBL/GenBank/DDBJ whole genome shotgun (WGS) entry which is preliminary data.</text>
</comment>
<reference evidence="1 2" key="1">
    <citation type="submission" date="2012-04" db="EMBL/GenBank/DDBJ databases">
        <authorList>
            <person name="Harkins D.M."/>
            <person name="Madupu R."/>
            <person name="Durkin A.S."/>
            <person name="Torralba M."/>
            <person name="Methe B."/>
            <person name="Sutton G.G."/>
            <person name="Nelson K.E."/>
        </authorList>
    </citation>
    <scope>NUCLEOTIDE SEQUENCE [LARGE SCALE GENOMIC DNA]</scope>
    <source>
        <strain evidence="1 2">VK64</strain>
    </source>
</reference>
<dbReference type="AlphaFoldDB" id="I2NKN1"/>
<dbReference type="PATRIC" id="fig|1095748.3.peg.2033"/>
<dbReference type="Proteomes" id="UP000004473">
    <property type="component" value="Unassembled WGS sequence"/>
</dbReference>
<gene>
    <name evidence="1" type="ORF">HMPREF1051_1932</name>
</gene>
<accession>I2NKN1</accession>
<protein>
    <submittedName>
        <fullName evidence="1">Uncharacterized protein</fullName>
    </submittedName>
</protein>
<name>I2NKN1_NEISI</name>
<organism evidence="1 2">
    <name type="scientific">Neisseria sicca VK64</name>
    <dbReference type="NCBI Taxonomy" id="1095748"/>
    <lineage>
        <taxon>Bacteria</taxon>
        <taxon>Pseudomonadati</taxon>
        <taxon>Pseudomonadota</taxon>
        <taxon>Betaproteobacteria</taxon>
        <taxon>Neisseriales</taxon>
        <taxon>Neisseriaceae</taxon>
        <taxon>Neisseria</taxon>
    </lineage>
</organism>
<sequence>MRSSEKENHSSCRSDTCIRHEKENSKACRIRESDLRLEDLAELA</sequence>
<evidence type="ECO:0000313" key="2">
    <source>
        <dbReference type="Proteomes" id="UP000004473"/>
    </source>
</evidence>
<dbReference type="EMBL" id="AJMT01000164">
    <property type="protein sequence ID" value="EIG26392.1"/>
    <property type="molecule type" value="Genomic_DNA"/>
</dbReference>
<evidence type="ECO:0000313" key="1">
    <source>
        <dbReference type="EMBL" id="EIG26392.1"/>
    </source>
</evidence>